<dbReference type="AlphaFoldDB" id="A0A9X1NKJ6"/>
<dbReference type="RefSeq" id="WP_231448300.1">
    <property type="nucleotide sequence ID" value="NZ_JAJOMB010000022.1"/>
</dbReference>
<proteinExistence type="predicted"/>
<protein>
    <recommendedName>
        <fullName evidence="3">WXG100 family type VII secretion target</fullName>
    </recommendedName>
</protein>
<dbReference type="SUPFAM" id="SSF140453">
    <property type="entry name" value="EsxAB dimer-like"/>
    <property type="match status" value="1"/>
</dbReference>
<accession>A0A9X1NKJ6</accession>
<gene>
    <name evidence="1" type="ORF">LR394_31740</name>
</gene>
<evidence type="ECO:0000313" key="2">
    <source>
        <dbReference type="Proteomes" id="UP001138997"/>
    </source>
</evidence>
<comment type="caution">
    <text evidence="1">The sequence shown here is derived from an EMBL/GenBank/DDBJ whole genome shotgun (WGS) entry which is preliminary data.</text>
</comment>
<dbReference type="InterPro" id="IPR036689">
    <property type="entry name" value="ESAT-6-like_sf"/>
</dbReference>
<organism evidence="1 2">
    <name type="scientific">Kineosporia babensis</name>
    <dbReference type="NCBI Taxonomy" id="499548"/>
    <lineage>
        <taxon>Bacteria</taxon>
        <taxon>Bacillati</taxon>
        <taxon>Actinomycetota</taxon>
        <taxon>Actinomycetes</taxon>
        <taxon>Kineosporiales</taxon>
        <taxon>Kineosporiaceae</taxon>
        <taxon>Kineosporia</taxon>
    </lineage>
</organism>
<dbReference type="Proteomes" id="UP001138997">
    <property type="component" value="Unassembled WGS sequence"/>
</dbReference>
<sequence length="454" mass="46962">MDEANRIADAIERVDEDLAKTKTQQWTGVAADAAGTEKQALTGQLESRLQTVTDLRKALSGAATAMTGVERAVGDAESYAESRGLRIAGNGSVTDELEPPLLDSPAAAKEYTLERDLMVKEAARLVEEALNKAVQLDVDLSEGLAAAITQVAPFLPAYTLAKAAASYTPKTLALTRGALVPTSAMPKYLEYQRTWSALQALQNQNPGDLMSRLQHIDLEGQTLSLARSGAHLPLAQQQHLLDASRGHFLYKSIRSYQGDAGAIKTVQNMYPALSEADVLGKVTILDKLGRPARLAAPFVSKVMGPVGIATGLADVRSAVTDETASTTDRTVKGVGGVAGTAAGAAVTALAFGATATVGAPVLAVAAVGGGIVATGAYAYEHREQIGDVLGAGWDTAGRATDAVGDAVGKTPEAAGELRDRAVGAIGNVAGKAADATLNAAGGVQRFIPRPFIPW</sequence>
<dbReference type="EMBL" id="JAJOMB010000022">
    <property type="protein sequence ID" value="MCD5315479.1"/>
    <property type="molecule type" value="Genomic_DNA"/>
</dbReference>
<keyword evidence="2" id="KW-1185">Reference proteome</keyword>
<reference evidence="1" key="1">
    <citation type="submission" date="2021-11" db="EMBL/GenBank/DDBJ databases">
        <title>Streptomyces corallinus and Kineosporia corallina sp. nov., two new coral-derived marine actinobacteria.</title>
        <authorList>
            <person name="Buangrab K."/>
            <person name="Sutthacheep M."/>
            <person name="Yeemin T."/>
            <person name="Harunari E."/>
            <person name="Igarashi Y."/>
            <person name="Sripreechasak P."/>
            <person name="Kanchanasin P."/>
            <person name="Tanasupawat S."/>
            <person name="Phongsopitanun W."/>
        </authorList>
    </citation>
    <scope>NUCLEOTIDE SEQUENCE</scope>
    <source>
        <strain evidence="1">JCM 31032</strain>
    </source>
</reference>
<evidence type="ECO:0008006" key="3">
    <source>
        <dbReference type="Google" id="ProtNLM"/>
    </source>
</evidence>
<evidence type="ECO:0000313" key="1">
    <source>
        <dbReference type="EMBL" id="MCD5315479.1"/>
    </source>
</evidence>
<name>A0A9X1NKJ6_9ACTN</name>